<comment type="caution">
    <text evidence="8">The sequence shown here is derived from an EMBL/GenBank/DDBJ whole genome shotgun (WGS) entry which is preliminary data.</text>
</comment>
<dbReference type="PANTHER" id="PTHR33495:SF2">
    <property type="entry name" value="ANTI-SIGMA FACTOR ANTAGONIST TM_1081-RELATED"/>
    <property type="match status" value="1"/>
</dbReference>
<dbReference type="PANTHER" id="PTHR33495">
    <property type="entry name" value="ANTI-SIGMA FACTOR ANTAGONIST TM_1081-RELATED-RELATED"/>
    <property type="match status" value="1"/>
</dbReference>
<evidence type="ECO:0000313" key="8">
    <source>
        <dbReference type="EMBL" id="MBN8234757.1"/>
    </source>
</evidence>
<dbReference type="RefSeq" id="WP_027954483.1">
    <property type="nucleotide sequence ID" value="NZ_JAEKJY010000001.1"/>
</dbReference>
<evidence type="ECO:0000256" key="6">
    <source>
        <dbReference type="RuleBase" id="RU003749"/>
    </source>
</evidence>
<reference evidence="8 9" key="1">
    <citation type="submission" date="2020-12" db="EMBL/GenBank/DDBJ databases">
        <title>Oil enriched cultivation method for isolating marine PHA-producing bacteria.</title>
        <authorList>
            <person name="Zheng W."/>
            <person name="Yu S."/>
            <person name="Huang Y."/>
        </authorList>
    </citation>
    <scope>NUCLEOTIDE SEQUENCE [LARGE SCALE GENOMIC DNA]</scope>
    <source>
        <strain evidence="8 9">SY-2-6</strain>
    </source>
</reference>
<dbReference type="InterPro" id="IPR003658">
    <property type="entry name" value="Anti-sigma_ant"/>
</dbReference>
<evidence type="ECO:0000256" key="4">
    <source>
        <dbReference type="ARBA" id="ARBA00022553"/>
    </source>
</evidence>
<dbReference type="NCBIfam" id="TIGR02886">
    <property type="entry name" value="spore_II_AA"/>
    <property type="match status" value="1"/>
</dbReference>
<evidence type="ECO:0000256" key="3">
    <source>
        <dbReference type="ARBA" id="ARBA00020784"/>
    </source>
</evidence>
<dbReference type="Proteomes" id="UP000663970">
    <property type="component" value="Unassembled WGS sequence"/>
</dbReference>
<keyword evidence="9" id="KW-1185">Reference proteome</keyword>
<comment type="similarity">
    <text evidence="2 6">Belongs to the anti-sigma-factor antagonist family.</text>
</comment>
<evidence type="ECO:0000259" key="7">
    <source>
        <dbReference type="PROSITE" id="PS50801"/>
    </source>
</evidence>
<proteinExistence type="inferred from homology"/>
<dbReference type="InterPro" id="IPR002645">
    <property type="entry name" value="STAS_dom"/>
</dbReference>
<dbReference type="InterPro" id="IPR036513">
    <property type="entry name" value="STAS_dom_sf"/>
</dbReference>
<dbReference type="EMBL" id="JAEKJY010000001">
    <property type="protein sequence ID" value="MBN8234757.1"/>
    <property type="molecule type" value="Genomic_DNA"/>
</dbReference>
<evidence type="ECO:0000256" key="5">
    <source>
        <dbReference type="ARBA" id="ARBA00022969"/>
    </source>
</evidence>
<dbReference type="CDD" id="cd07043">
    <property type="entry name" value="STAS_anti-anti-sigma_factors"/>
    <property type="match status" value="1"/>
</dbReference>
<feature type="domain" description="STAS" evidence="7">
    <location>
        <begin position="3"/>
        <end position="113"/>
    </location>
</feature>
<accession>A0ABS3DTW6</accession>
<sequence>MSLQSQFAVRENVLIVRLNGELDHHETGYLREAWQKHLENEAVEHVIVNLEKLSFMDSSGLGVMLGRYKEVQAKGNVMVVCSVSPEVTRLFDMSGLFKIIQLMENEAVALESLGVASCGMK</sequence>
<comment type="function">
    <text evidence="1">In the phosphorylated form it could act as an anti-anti-sigma factor that counteracts SpoIIAB and thus releases sigma f from inhibition.</text>
</comment>
<evidence type="ECO:0000313" key="9">
    <source>
        <dbReference type="Proteomes" id="UP000663970"/>
    </source>
</evidence>
<keyword evidence="4" id="KW-0597">Phosphoprotein</keyword>
<dbReference type="SUPFAM" id="SSF52091">
    <property type="entry name" value="SpoIIaa-like"/>
    <property type="match status" value="1"/>
</dbReference>
<keyword evidence="5" id="KW-0749">Sporulation</keyword>
<organism evidence="8 9">
    <name type="scientific">Halobacillus kuroshimensis</name>
    <dbReference type="NCBI Taxonomy" id="302481"/>
    <lineage>
        <taxon>Bacteria</taxon>
        <taxon>Bacillati</taxon>
        <taxon>Bacillota</taxon>
        <taxon>Bacilli</taxon>
        <taxon>Bacillales</taxon>
        <taxon>Bacillaceae</taxon>
        <taxon>Halobacillus</taxon>
    </lineage>
</organism>
<gene>
    <name evidence="8" type="primary">spoIIAA</name>
    <name evidence="8" type="ORF">JF544_05830</name>
</gene>
<dbReference type="Pfam" id="PF01740">
    <property type="entry name" value="STAS"/>
    <property type="match status" value="1"/>
</dbReference>
<name>A0ABS3DTW6_9BACI</name>
<evidence type="ECO:0000256" key="1">
    <source>
        <dbReference type="ARBA" id="ARBA00001976"/>
    </source>
</evidence>
<dbReference type="NCBIfam" id="TIGR00377">
    <property type="entry name" value="ant_ant_sig"/>
    <property type="match status" value="1"/>
</dbReference>
<evidence type="ECO:0000256" key="2">
    <source>
        <dbReference type="ARBA" id="ARBA00009013"/>
    </source>
</evidence>
<dbReference type="InterPro" id="IPR014237">
    <property type="entry name" value="Anti-sigma_F_ant"/>
</dbReference>
<dbReference type="Gene3D" id="3.30.750.24">
    <property type="entry name" value="STAS domain"/>
    <property type="match status" value="1"/>
</dbReference>
<protein>
    <recommendedName>
        <fullName evidence="3 6">Anti-sigma F factor antagonist</fullName>
    </recommendedName>
    <alternativeName>
        <fullName evidence="6">Stage II sporulation protein</fullName>
    </alternativeName>
</protein>
<dbReference type="PROSITE" id="PS50801">
    <property type="entry name" value="STAS"/>
    <property type="match status" value="1"/>
</dbReference>